<organism evidence="2">
    <name type="scientific">Tanacetum cinerariifolium</name>
    <name type="common">Dalmatian daisy</name>
    <name type="synonym">Chrysanthemum cinerariifolium</name>
    <dbReference type="NCBI Taxonomy" id="118510"/>
    <lineage>
        <taxon>Eukaryota</taxon>
        <taxon>Viridiplantae</taxon>
        <taxon>Streptophyta</taxon>
        <taxon>Embryophyta</taxon>
        <taxon>Tracheophyta</taxon>
        <taxon>Spermatophyta</taxon>
        <taxon>Magnoliopsida</taxon>
        <taxon>eudicotyledons</taxon>
        <taxon>Gunneridae</taxon>
        <taxon>Pentapetalae</taxon>
        <taxon>asterids</taxon>
        <taxon>campanulids</taxon>
        <taxon>Asterales</taxon>
        <taxon>Asteraceae</taxon>
        <taxon>Asteroideae</taxon>
        <taxon>Anthemideae</taxon>
        <taxon>Anthemidinae</taxon>
        <taxon>Tanacetum</taxon>
    </lineage>
</organism>
<reference evidence="2" key="1">
    <citation type="journal article" date="2019" name="Sci. Rep.">
        <title>Draft genome of Tanacetum cinerariifolium, the natural source of mosquito coil.</title>
        <authorList>
            <person name="Yamashiro T."/>
            <person name="Shiraishi A."/>
            <person name="Satake H."/>
            <person name="Nakayama K."/>
        </authorList>
    </citation>
    <scope>NUCLEOTIDE SEQUENCE</scope>
</reference>
<dbReference type="EMBL" id="BKCJ010500059">
    <property type="protein sequence ID" value="GFA84975.1"/>
    <property type="molecule type" value="Genomic_DNA"/>
</dbReference>
<feature type="region of interest" description="Disordered" evidence="1">
    <location>
        <begin position="1"/>
        <end position="36"/>
    </location>
</feature>
<name>A0A699KBD2_TANCI</name>
<protein>
    <submittedName>
        <fullName evidence="2">Uncharacterized protein</fullName>
    </submittedName>
</protein>
<gene>
    <name evidence="2" type="ORF">Tci_656947</name>
</gene>
<evidence type="ECO:0000256" key="1">
    <source>
        <dbReference type="SAM" id="MobiDB-lite"/>
    </source>
</evidence>
<feature type="non-terminal residue" evidence="2">
    <location>
        <position position="1"/>
    </location>
</feature>
<feature type="compositionally biased region" description="Acidic residues" evidence="1">
    <location>
        <begin position="14"/>
        <end position="23"/>
    </location>
</feature>
<comment type="caution">
    <text evidence="2">The sequence shown here is derived from an EMBL/GenBank/DDBJ whole genome shotgun (WGS) entry which is preliminary data.</text>
</comment>
<dbReference type="AlphaFoldDB" id="A0A699KBD2"/>
<feature type="region of interest" description="Disordered" evidence="1">
    <location>
        <begin position="60"/>
        <end position="89"/>
    </location>
</feature>
<feature type="compositionally biased region" description="Polar residues" evidence="1">
    <location>
        <begin position="75"/>
        <end position="89"/>
    </location>
</feature>
<accession>A0A699KBD2</accession>
<sequence>KGSQGKKSTNVPEADVDVLEESNSEPVRKRTASRSLTEVAEKASARLVHATHERIMIEYDPEPTRRRPSGIAFRDTSSVSKKITPNPSLKLNEDSQALEAQVKEVVGYRGSATSSERTGTKPGVLDKSADEDVDWIYFNDDDEKKDDVDDDKSIDLEMTDDEEIIDEFVRGAEHVNEDKDEEMTEAEVAEPEKDTSLVGTINDTTYAEINSLLEVNIQQEIPHILSLSILNVPVFVISEPSVLTPILETPSVAPATTLLPSLSVSIIPHVLQQQVTPIPTPPITTESPTIITTVLKSDALTVV</sequence>
<proteinExistence type="predicted"/>
<evidence type="ECO:0000313" key="2">
    <source>
        <dbReference type="EMBL" id="GFA84975.1"/>
    </source>
</evidence>
<feature type="compositionally biased region" description="Polar residues" evidence="1">
    <location>
        <begin position="1"/>
        <end position="11"/>
    </location>
</feature>